<keyword evidence="13" id="KW-0464">Manganese</keyword>
<keyword evidence="10 11" id="KW-0119">Carbohydrate metabolism</keyword>
<dbReference type="GO" id="GO:0046872">
    <property type="term" value="F:metal ion binding"/>
    <property type="evidence" value="ECO:0007669"/>
    <property type="project" value="UniProtKB-UniRule"/>
</dbReference>
<reference evidence="15 16" key="1">
    <citation type="submission" date="2019-02" db="EMBL/GenBank/DDBJ databases">
        <title>Deep-cultivation of Planctomycetes and their phenomic and genomic characterization uncovers novel biology.</title>
        <authorList>
            <person name="Wiegand S."/>
            <person name="Jogler M."/>
            <person name="Boedeker C."/>
            <person name="Pinto D."/>
            <person name="Vollmers J."/>
            <person name="Rivas-Marin E."/>
            <person name="Kohn T."/>
            <person name="Peeters S.H."/>
            <person name="Heuer A."/>
            <person name="Rast P."/>
            <person name="Oberbeckmann S."/>
            <person name="Bunk B."/>
            <person name="Jeske O."/>
            <person name="Meyerdierks A."/>
            <person name="Storesund J.E."/>
            <person name="Kallscheuer N."/>
            <person name="Luecker S."/>
            <person name="Lage O.M."/>
            <person name="Pohl T."/>
            <person name="Merkel B.J."/>
            <person name="Hornburger P."/>
            <person name="Mueller R.-W."/>
            <person name="Bruemmer F."/>
            <person name="Labrenz M."/>
            <person name="Spormann A.M."/>
            <person name="Op den Camp H."/>
            <person name="Overmann J."/>
            <person name="Amann R."/>
            <person name="Jetten M.S.M."/>
            <person name="Mascher T."/>
            <person name="Medema M.H."/>
            <person name="Devos D.P."/>
            <person name="Kaster A.-K."/>
            <person name="Ovreas L."/>
            <person name="Rohde M."/>
            <person name="Galperin M.Y."/>
            <person name="Jogler C."/>
        </authorList>
    </citation>
    <scope>NUCLEOTIDE SEQUENCE [LARGE SCALE GENOMIC DNA]</scope>
    <source>
        <strain evidence="15 16">Pan189</strain>
    </source>
</reference>
<dbReference type="GO" id="GO:0019323">
    <property type="term" value="P:pentose catabolic process"/>
    <property type="evidence" value="ECO:0007669"/>
    <property type="project" value="UniProtKB-UniRule"/>
</dbReference>
<dbReference type="InterPro" id="IPR011060">
    <property type="entry name" value="RibuloseP-bd_barrel"/>
</dbReference>
<comment type="cofactor">
    <cofactor evidence="4">
        <name>Zn(2+)</name>
        <dbReference type="ChEBI" id="CHEBI:29105"/>
    </cofactor>
</comment>
<feature type="binding site" evidence="10 14">
    <location>
        <position position="106"/>
    </location>
    <ligand>
        <name>substrate</name>
    </ligand>
</feature>
<evidence type="ECO:0000256" key="9">
    <source>
        <dbReference type="ARBA" id="ARBA00023235"/>
    </source>
</evidence>
<evidence type="ECO:0000256" key="7">
    <source>
        <dbReference type="ARBA" id="ARBA00013188"/>
    </source>
</evidence>
<dbReference type="KEGG" id="svp:Pan189_22080"/>
<feature type="binding site" evidence="10 13">
    <location>
        <position position="106"/>
    </location>
    <ligand>
        <name>a divalent metal cation</name>
        <dbReference type="ChEBI" id="CHEBI:60240"/>
    </ligand>
</feature>
<dbReference type="AlphaFoldDB" id="A0A517R1S2"/>
<feature type="binding site" evidence="14">
    <location>
        <position position="214"/>
    </location>
    <ligand>
        <name>substrate</name>
    </ligand>
</feature>
<keyword evidence="9 10" id="KW-0413">Isomerase</keyword>
<dbReference type="InterPro" id="IPR000056">
    <property type="entry name" value="Ribul_P_3_epim-like"/>
</dbReference>
<dbReference type="InterPro" id="IPR026019">
    <property type="entry name" value="Ribul_P_3_epim"/>
</dbReference>
<comment type="pathway">
    <text evidence="10">Carbohydrate degradation.</text>
</comment>
<feature type="active site" description="Proton acceptor" evidence="10 12">
    <location>
        <position position="75"/>
    </location>
</feature>
<dbReference type="NCBIfam" id="NF004076">
    <property type="entry name" value="PRK05581.1-4"/>
    <property type="match status" value="1"/>
</dbReference>
<evidence type="ECO:0000313" key="16">
    <source>
        <dbReference type="Proteomes" id="UP000317318"/>
    </source>
</evidence>
<evidence type="ECO:0000313" key="15">
    <source>
        <dbReference type="EMBL" id="QDT37826.1"/>
    </source>
</evidence>
<dbReference type="InterPro" id="IPR013785">
    <property type="entry name" value="Aldolase_TIM"/>
</dbReference>
<evidence type="ECO:0000256" key="5">
    <source>
        <dbReference type="ARBA" id="ARBA00001954"/>
    </source>
</evidence>
<comment type="cofactor">
    <cofactor evidence="5">
        <name>Fe(2+)</name>
        <dbReference type="ChEBI" id="CHEBI:29033"/>
    </cofactor>
</comment>
<dbReference type="HAMAP" id="MF_02227">
    <property type="entry name" value="RPE"/>
    <property type="match status" value="1"/>
</dbReference>
<evidence type="ECO:0000256" key="8">
    <source>
        <dbReference type="ARBA" id="ARBA00022723"/>
    </source>
</evidence>
<keyword evidence="13" id="KW-0862">Zinc</keyword>
<feature type="binding site" evidence="10 14">
    <location>
        <begin position="234"/>
        <end position="235"/>
    </location>
    <ligand>
        <name>substrate</name>
    </ligand>
</feature>
<evidence type="ECO:0000256" key="13">
    <source>
        <dbReference type="PIRSR" id="PIRSR001461-2"/>
    </source>
</evidence>
<feature type="binding site" evidence="10 13">
    <location>
        <position position="212"/>
    </location>
    <ligand>
        <name>a divalent metal cation</name>
        <dbReference type="ChEBI" id="CHEBI:60240"/>
    </ligand>
</feature>
<dbReference type="Gene3D" id="3.20.20.70">
    <property type="entry name" value="Aldolase class I"/>
    <property type="match status" value="1"/>
</dbReference>
<dbReference type="GO" id="GO:0006098">
    <property type="term" value="P:pentose-phosphate shunt"/>
    <property type="evidence" value="ECO:0007669"/>
    <property type="project" value="UniProtKB-UniRule"/>
</dbReference>
<dbReference type="PROSITE" id="PS01085">
    <property type="entry name" value="RIBUL_P_3_EPIMER_1"/>
    <property type="match status" value="1"/>
</dbReference>
<dbReference type="Pfam" id="PF00834">
    <property type="entry name" value="Ribul_P_3_epim"/>
    <property type="match status" value="1"/>
</dbReference>
<name>A0A517R1S2_9PLAN</name>
<feature type="binding site" evidence="10 14">
    <location>
        <position position="48"/>
    </location>
    <ligand>
        <name>substrate</name>
    </ligand>
</feature>
<organism evidence="15 16">
    <name type="scientific">Stratiformator vulcanicus</name>
    <dbReference type="NCBI Taxonomy" id="2527980"/>
    <lineage>
        <taxon>Bacteria</taxon>
        <taxon>Pseudomonadati</taxon>
        <taxon>Planctomycetota</taxon>
        <taxon>Planctomycetia</taxon>
        <taxon>Planctomycetales</taxon>
        <taxon>Planctomycetaceae</taxon>
        <taxon>Stratiformator</taxon>
    </lineage>
</organism>
<dbReference type="FunFam" id="3.20.20.70:FF:000004">
    <property type="entry name" value="Ribulose-phosphate 3-epimerase"/>
    <property type="match status" value="1"/>
</dbReference>
<protein>
    <recommendedName>
        <fullName evidence="7 10">Ribulose-phosphate 3-epimerase</fullName>
        <ecNumber evidence="7 10">5.1.3.1</ecNumber>
    </recommendedName>
</protein>
<comment type="catalytic activity">
    <reaction evidence="1 10 11">
        <text>D-ribulose 5-phosphate = D-xylulose 5-phosphate</text>
        <dbReference type="Rhea" id="RHEA:13677"/>
        <dbReference type="ChEBI" id="CHEBI:57737"/>
        <dbReference type="ChEBI" id="CHEBI:58121"/>
        <dbReference type="EC" id="5.1.3.1"/>
    </reaction>
</comment>
<dbReference type="EMBL" id="CP036268">
    <property type="protein sequence ID" value="QDT37826.1"/>
    <property type="molecule type" value="Genomic_DNA"/>
</dbReference>
<evidence type="ECO:0000256" key="4">
    <source>
        <dbReference type="ARBA" id="ARBA00001947"/>
    </source>
</evidence>
<dbReference type="SUPFAM" id="SSF51366">
    <property type="entry name" value="Ribulose-phoshate binding barrel"/>
    <property type="match status" value="1"/>
</dbReference>
<dbReference type="PANTHER" id="PTHR11749">
    <property type="entry name" value="RIBULOSE-5-PHOSPHATE-3-EPIMERASE"/>
    <property type="match status" value="1"/>
</dbReference>
<evidence type="ECO:0000256" key="2">
    <source>
        <dbReference type="ARBA" id="ARBA00001936"/>
    </source>
</evidence>
<dbReference type="Proteomes" id="UP000317318">
    <property type="component" value="Chromosome"/>
</dbReference>
<proteinExistence type="inferred from homology"/>
<feature type="binding site" evidence="10 13">
    <location>
        <position position="73"/>
    </location>
    <ligand>
        <name>a divalent metal cation</name>
        <dbReference type="ChEBI" id="CHEBI:60240"/>
    </ligand>
</feature>
<feature type="binding site" evidence="10">
    <location>
        <begin position="212"/>
        <end position="214"/>
    </location>
    <ligand>
        <name>substrate</name>
    </ligand>
</feature>
<evidence type="ECO:0000256" key="14">
    <source>
        <dbReference type="PIRSR" id="PIRSR001461-3"/>
    </source>
</evidence>
<accession>A0A517R1S2</accession>
<sequence length="265" mass="28457">MDQNRIGPAIPLSHFEGQAGDSRIDPSCMERNETIRRLKPGRPVMGPSMLKCDFGNLAEEISRLEDAGAEVLHLDVMDGHFVPNLSYGPMVIERIRERTDLPLDAHLMISEPSRWWKEYADAGCDAITFHIEAEPDPTANLAAIRDAGLTAGLAINPPTSFDRIEPFVDAADLVLVMSVNPGFGGQKFMPQVLPKVSRLRQMAGDRLIISIDGGIGTETISSAASAGAELFVAGSSIFDADDYGAAIKALTHQADIAETSAADGQ</sequence>
<evidence type="ECO:0000256" key="1">
    <source>
        <dbReference type="ARBA" id="ARBA00001782"/>
    </source>
</evidence>
<dbReference type="NCBIfam" id="TIGR01163">
    <property type="entry name" value="rpe"/>
    <property type="match status" value="1"/>
</dbReference>
<feature type="binding site" evidence="10 14">
    <location>
        <begin position="182"/>
        <end position="185"/>
    </location>
    <ligand>
        <name>substrate</name>
    </ligand>
</feature>
<dbReference type="PIRSF" id="PIRSF001461">
    <property type="entry name" value="RPE"/>
    <property type="match status" value="1"/>
</dbReference>
<dbReference type="EC" id="5.1.3.1" evidence="7 10"/>
<evidence type="ECO:0000256" key="3">
    <source>
        <dbReference type="ARBA" id="ARBA00001941"/>
    </source>
</evidence>
<evidence type="ECO:0000256" key="6">
    <source>
        <dbReference type="ARBA" id="ARBA00009541"/>
    </source>
</evidence>
<comment type="cofactor">
    <cofactor evidence="10 13">
        <name>a divalent metal cation</name>
        <dbReference type="ChEBI" id="CHEBI:60240"/>
    </cofactor>
    <text evidence="10 13">Binds 1 divalent metal cation per subunit.</text>
</comment>
<feature type="active site" description="Proton donor" evidence="10 12">
    <location>
        <position position="212"/>
    </location>
</feature>
<comment type="cofactor">
    <cofactor evidence="2">
        <name>Mn(2+)</name>
        <dbReference type="ChEBI" id="CHEBI:29035"/>
    </cofactor>
</comment>
<dbReference type="GO" id="GO:0004750">
    <property type="term" value="F:D-ribulose-phosphate 3-epimerase activity"/>
    <property type="evidence" value="ECO:0007669"/>
    <property type="project" value="UniProtKB-UniRule"/>
</dbReference>
<comment type="similarity">
    <text evidence="6 10 11">Belongs to the ribulose-phosphate 3-epimerase family.</text>
</comment>
<evidence type="ECO:0000256" key="12">
    <source>
        <dbReference type="PIRSR" id="PIRSR001461-1"/>
    </source>
</evidence>
<dbReference type="GO" id="GO:0005737">
    <property type="term" value="C:cytoplasm"/>
    <property type="evidence" value="ECO:0007669"/>
    <property type="project" value="UniProtKB-ARBA"/>
</dbReference>
<keyword evidence="16" id="KW-1185">Reference proteome</keyword>
<keyword evidence="8 10" id="KW-0479">Metal-binding</keyword>
<evidence type="ECO:0000256" key="11">
    <source>
        <dbReference type="PIRNR" id="PIRNR001461"/>
    </source>
</evidence>
<comment type="function">
    <text evidence="10">Catalyzes the reversible epimerization of D-ribulose 5-phosphate to D-xylulose 5-phosphate.</text>
</comment>
<gene>
    <name evidence="10 15" type="primary">rpe</name>
    <name evidence="15" type="ORF">Pan189_22080</name>
</gene>
<dbReference type="CDD" id="cd00429">
    <property type="entry name" value="RPE"/>
    <property type="match status" value="1"/>
</dbReference>
<comment type="cofactor">
    <cofactor evidence="3">
        <name>Co(2+)</name>
        <dbReference type="ChEBI" id="CHEBI:48828"/>
    </cofactor>
</comment>
<evidence type="ECO:0000256" key="10">
    <source>
        <dbReference type="HAMAP-Rule" id="MF_02227"/>
    </source>
</evidence>
<keyword evidence="13" id="KW-0170">Cobalt</keyword>
<dbReference type="PROSITE" id="PS01086">
    <property type="entry name" value="RIBUL_P_3_EPIMER_2"/>
    <property type="match status" value="1"/>
</dbReference>
<feature type="binding site" evidence="10 13">
    <location>
        <position position="75"/>
    </location>
    <ligand>
        <name>a divalent metal cation</name>
        <dbReference type="ChEBI" id="CHEBI:60240"/>
    </ligand>
</feature>